<organism evidence="1">
    <name type="scientific">Mesocestoides corti</name>
    <name type="common">Flatworm</name>
    <dbReference type="NCBI Taxonomy" id="53468"/>
    <lineage>
        <taxon>Eukaryota</taxon>
        <taxon>Metazoa</taxon>
        <taxon>Spiralia</taxon>
        <taxon>Lophotrochozoa</taxon>
        <taxon>Platyhelminthes</taxon>
        <taxon>Cestoda</taxon>
        <taxon>Eucestoda</taxon>
        <taxon>Cyclophyllidea</taxon>
        <taxon>Mesocestoididae</taxon>
        <taxon>Mesocestoides</taxon>
    </lineage>
</organism>
<evidence type="ECO:0000313" key="1">
    <source>
        <dbReference type="WBParaSite" id="MCU_006422-RA"/>
    </source>
</evidence>
<protein>
    <submittedName>
        <fullName evidence="1">Uncharacterized protein</fullName>
    </submittedName>
</protein>
<dbReference type="AlphaFoldDB" id="A0A5K3F947"/>
<accession>A0A5K3F947</accession>
<proteinExistence type="predicted"/>
<reference evidence="1" key="1">
    <citation type="submission" date="2019-11" db="UniProtKB">
        <authorList>
            <consortium name="WormBaseParasite"/>
        </authorList>
    </citation>
    <scope>IDENTIFICATION</scope>
</reference>
<name>A0A5K3F947_MESCO</name>
<dbReference type="WBParaSite" id="MCU_006422-RA">
    <property type="protein sequence ID" value="MCU_006422-RA"/>
    <property type="gene ID" value="MCU_006422"/>
</dbReference>
<sequence length="104" mass="10961">MLNHGASHLTTWRQDIILALPIKTAEAAREFAPATTTTTAAAAAATQRNAESRQAQLCATTEGARSVALRAGTEEPAEDKLAGGLVIKSTTSLHLTKPQNRRPS</sequence>